<organism evidence="1 2">
    <name type="scientific">Microbulbifer aggregans</name>
    <dbReference type="NCBI Taxonomy" id="1769779"/>
    <lineage>
        <taxon>Bacteria</taxon>
        <taxon>Pseudomonadati</taxon>
        <taxon>Pseudomonadota</taxon>
        <taxon>Gammaproteobacteria</taxon>
        <taxon>Cellvibrionales</taxon>
        <taxon>Microbulbiferaceae</taxon>
        <taxon>Microbulbifer</taxon>
    </lineage>
</organism>
<dbReference type="Proteomes" id="UP000095672">
    <property type="component" value="Chromosome"/>
</dbReference>
<dbReference type="KEGG" id="micc:AUP74_00208"/>
<dbReference type="EMBL" id="CP014143">
    <property type="protein sequence ID" value="AOS95680.1"/>
    <property type="molecule type" value="Genomic_DNA"/>
</dbReference>
<evidence type="ECO:0000313" key="2">
    <source>
        <dbReference type="Proteomes" id="UP000095672"/>
    </source>
</evidence>
<accession>A0A1C9W3F8</accession>
<reference evidence="2" key="1">
    <citation type="submission" date="2016-01" db="EMBL/GenBank/DDBJ databases">
        <title>Complete genome sequence of Microbulbifer sp. CCB-MM1, a halophile isolated from Matang Mangrove Forest, Perak.</title>
        <authorList>
            <person name="Moh T.H."/>
            <person name="Dinesh B."/>
            <person name="Lau N.-S."/>
            <person name="Go F."/>
            <person name="Alexander Chong S.-C."/>
        </authorList>
    </citation>
    <scope>NUCLEOTIDE SEQUENCE [LARGE SCALE GENOMIC DNA]</scope>
    <source>
        <strain evidence="2">CCB-MM1</strain>
    </source>
</reference>
<sequence length="119" mass="12960">MAGAARRPHQIQMVLHQPDDVFTKHALQHLGADVLMTMAFNCFANIVHQCGAPQNGLWGAGSGDFKCLERVEKGIALRVVLGILLHAIQVVEQGKKVVVQFGTSQCWLSAVEICIEPSE</sequence>
<dbReference type="AlphaFoldDB" id="A0A1C9W3F8"/>
<keyword evidence="2" id="KW-1185">Reference proteome</keyword>
<evidence type="ECO:0000313" key="1">
    <source>
        <dbReference type="EMBL" id="AOS95680.1"/>
    </source>
</evidence>
<proteinExistence type="predicted"/>
<gene>
    <name evidence="1" type="ORF">AUP74_00208</name>
</gene>
<protein>
    <submittedName>
        <fullName evidence="1">Uncharacterized protein</fullName>
    </submittedName>
</protein>
<name>A0A1C9W3F8_9GAMM</name>